<protein>
    <submittedName>
        <fullName evidence="1">Uncharacterized protein</fullName>
    </submittedName>
</protein>
<name>A0AAN8JTD5_PATCE</name>
<evidence type="ECO:0000313" key="2">
    <source>
        <dbReference type="Proteomes" id="UP001347796"/>
    </source>
</evidence>
<dbReference type="SUPFAM" id="SSF50978">
    <property type="entry name" value="WD40 repeat-like"/>
    <property type="match status" value="1"/>
</dbReference>
<gene>
    <name evidence="1" type="ORF">SNE40_009114</name>
</gene>
<sequence length="361" mass="39321">MKLQNNHQLITSKTLTKLWSFTAKERFNCIRLGTIFRQTGSSLIVGGEDGNIRIYDLPITGSSSKPQVVLESKSGPIQTMCVHDITKFYHNDLLVADSQGLLTVFCNKQILSRQTISTDCINSLQVLQDSTGCSQIITGTDTGVITASLPASELWRINFNDVHTTNQSDPSKLVTITSMLVVDLSDQCGVISTYLLVADSASMLHVINQGTIVMTLKSPAIITAMSAGRFINSSKLGVQTPTAGSNTSITSKISQQVALGSRTGAVYILHNFSITLDEFANCKCPITELSVLKMPDKETDYLLCCGHINSLLVFQDGKVYCEYEMPDWINTIDTCDIDNDGLTEIVVGCLDNSILALKLTD</sequence>
<proteinExistence type="predicted"/>
<organism evidence="1 2">
    <name type="scientific">Patella caerulea</name>
    <name type="common">Rayed Mediterranean limpet</name>
    <dbReference type="NCBI Taxonomy" id="87958"/>
    <lineage>
        <taxon>Eukaryota</taxon>
        <taxon>Metazoa</taxon>
        <taxon>Spiralia</taxon>
        <taxon>Lophotrochozoa</taxon>
        <taxon>Mollusca</taxon>
        <taxon>Gastropoda</taxon>
        <taxon>Patellogastropoda</taxon>
        <taxon>Patelloidea</taxon>
        <taxon>Patellidae</taxon>
        <taxon>Patella</taxon>
    </lineage>
</organism>
<keyword evidence="2" id="KW-1185">Reference proteome</keyword>
<dbReference type="EMBL" id="JAZGQO010000007">
    <property type="protein sequence ID" value="KAK6181205.1"/>
    <property type="molecule type" value="Genomic_DNA"/>
</dbReference>
<dbReference type="Proteomes" id="UP001347796">
    <property type="component" value="Unassembled WGS sequence"/>
</dbReference>
<dbReference type="InterPro" id="IPR036322">
    <property type="entry name" value="WD40_repeat_dom_sf"/>
</dbReference>
<evidence type="ECO:0000313" key="1">
    <source>
        <dbReference type="EMBL" id="KAK6181205.1"/>
    </source>
</evidence>
<dbReference type="Gene3D" id="2.130.10.10">
    <property type="entry name" value="YVTN repeat-like/Quinoprotein amine dehydrogenase"/>
    <property type="match status" value="1"/>
</dbReference>
<comment type="caution">
    <text evidence="1">The sequence shown here is derived from an EMBL/GenBank/DDBJ whole genome shotgun (WGS) entry which is preliminary data.</text>
</comment>
<dbReference type="AlphaFoldDB" id="A0AAN8JTD5"/>
<dbReference type="InterPro" id="IPR015943">
    <property type="entry name" value="WD40/YVTN_repeat-like_dom_sf"/>
</dbReference>
<reference evidence="1 2" key="1">
    <citation type="submission" date="2024-01" db="EMBL/GenBank/DDBJ databases">
        <title>The genome of the rayed Mediterranean limpet Patella caerulea (Linnaeus, 1758).</title>
        <authorList>
            <person name="Anh-Thu Weber A."/>
            <person name="Halstead-Nussloch G."/>
        </authorList>
    </citation>
    <scope>NUCLEOTIDE SEQUENCE [LARGE SCALE GENOMIC DNA]</scope>
    <source>
        <strain evidence="1">AATW-2023a</strain>
        <tissue evidence="1">Whole specimen</tissue>
    </source>
</reference>
<accession>A0AAN8JTD5</accession>